<dbReference type="CDD" id="cd14473">
    <property type="entry name" value="FERM_B-lobe"/>
    <property type="match status" value="1"/>
</dbReference>
<dbReference type="InterPro" id="IPR035963">
    <property type="entry name" value="FERM_2"/>
</dbReference>
<comment type="catalytic activity">
    <reaction evidence="5">
        <text>L-tyrosyl-[protein] + ATP = O-phospho-L-tyrosyl-[protein] + ADP + H(+)</text>
        <dbReference type="Rhea" id="RHEA:10596"/>
        <dbReference type="Rhea" id="RHEA-COMP:10136"/>
        <dbReference type="Rhea" id="RHEA-COMP:20101"/>
        <dbReference type="ChEBI" id="CHEBI:15378"/>
        <dbReference type="ChEBI" id="CHEBI:30616"/>
        <dbReference type="ChEBI" id="CHEBI:46858"/>
        <dbReference type="ChEBI" id="CHEBI:61978"/>
        <dbReference type="ChEBI" id="CHEBI:456216"/>
        <dbReference type="EC" id="2.7.10.2"/>
    </reaction>
</comment>
<dbReference type="SUPFAM" id="SSF56112">
    <property type="entry name" value="Protein kinase-like (PK-like)"/>
    <property type="match status" value="1"/>
</dbReference>
<evidence type="ECO:0000256" key="5">
    <source>
        <dbReference type="ARBA" id="ARBA00051245"/>
    </source>
</evidence>
<keyword evidence="2 6" id="KW-0547">Nucleotide-binding</keyword>
<dbReference type="InterPro" id="IPR011009">
    <property type="entry name" value="Kinase-like_dom_sf"/>
</dbReference>
<dbReference type="Pfam" id="PF07714">
    <property type="entry name" value="PK_Tyr_Ser-Thr"/>
    <property type="match status" value="1"/>
</dbReference>
<evidence type="ECO:0000256" key="6">
    <source>
        <dbReference type="PROSITE-ProRule" id="PRU10141"/>
    </source>
</evidence>
<dbReference type="Pfam" id="PF00373">
    <property type="entry name" value="FERM_M"/>
    <property type="match status" value="1"/>
</dbReference>
<dbReference type="EMBL" id="OU015569">
    <property type="protein sequence ID" value="CAG5098967.1"/>
    <property type="molecule type" value="Genomic_DNA"/>
</dbReference>
<dbReference type="EC" id="2.7.10.2" evidence="1"/>
<accession>A0ABN7SF38</accession>
<dbReference type="Pfam" id="PF21477">
    <property type="entry name" value="FERM_C_FAK1"/>
    <property type="match status" value="1"/>
</dbReference>
<feature type="domain" description="Protein kinase" evidence="7">
    <location>
        <begin position="416"/>
        <end position="566"/>
    </location>
</feature>
<dbReference type="InterPro" id="IPR049385">
    <property type="entry name" value="FAK1-like_FERM_C"/>
</dbReference>
<keyword evidence="4" id="KW-0808">Transferase</keyword>
<evidence type="ECO:0000259" key="7">
    <source>
        <dbReference type="PROSITE" id="PS50011"/>
    </source>
</evidence>
<proteinExistence type="predicted"/>
<keyword evidence="4" id="KW-0418">Kinase</keyword>
<dbReference type="SUPFAM" id="SSF50729">
    <property type="entry name" value="PH domain-like"/>
    <property type="match status" value="1"/>
</dbReference>
<protein>
    <recommendedName>
        <fullName evidence="1">non-specific protein-tyrosine kinase</fullName>
        <ecNumber evidence="1">2.7.10.2</ecNumber>
    </recommendedName>
</protein>
<dbReference type="InterPro" id="IPR017441">
    <property type="entry name" value="Protein_kinase_ATP_BS"/>
</dbReference>
<dbReference type="Gene3D" id="2.30.29.30">
    <property type="entry name" value="Pleckstrin-homology domain (PH domain)/Phosphotyrosine-binding domain (PTB)"/>
    <property type="match status" value="1"/>
</dbReference>
<feature type="domain" description="FERM" evidence="8">
    <location>
        <begin position="18"/>
        <end position="339"/>
    </location>
</feature>
<organism evidence="9 10">
    <name type="scientific">Oikopleura dioica</name>
    <name type="common">Tunicate</name>
    <dbReference type="NCBI Taxonomy" id="34765"/>
    <lineage>
        <taxon>Eukaryota</taxon>
        <taxon>Metazoa</taxon>
        <taxon>Chordata</taxon>
        <taxon>Tunicata</taxon>
        <taxon>Appendicularia</taxon>
        <taxon>Copelata</taxon>
        <taxon>Oikopleuridae</taxon>
        <taxon>Oikopleura</taxon>
    </lineage>
</organism>
<dbReference type="Gene3D" id="3.30.200.20">
    <property type="entry name" value="Phosphorylase Kinase, domain 1"/>
    <property type="match status" value="1"/>
</dbReference>
<dbReference type="PROSITE" id="PS50057">
    <property type="entry name" value="FERM_3"/>
    <property type="match status" value="1"/>
</dbReference>
<evidence type="ECO:0000256" key="2">
    <source>
        <dbReference type="ARBA" id="ARBA00022741"/>
    </source>
</evidence>
<evidence type="ECO:0000313" key="10">
    <source>
        <dbReference type="Proteomes" id="UP001158576"/>
    </source>
</evidence>
<dbReference type="InterPro" id="IPR050198">
    <property type="entry name" value="Non-receptor_tyrosine_kinases"/>
</dbReference>
<feature type="binding site" evidence="6">
    <location>
        <position position="448"/>
    </location>
    <ligand>
        <name>ATP</name>
        <dbReference type="ChEBI" id="CHEBI:30616"/>
    </ligand>
</feature>
<keyword evidence="4" id="KW-0829">Tyrosine-protein kinase</keyword>
<evidence type="ECO:0000256" key="1">
    <source>
        <dbReference type="ARBA" id="ARBA00011903"/>
    </source>
</evidence>
<dbReference type="InterPro" id="IPR014352">
    <property type="entry name" value="FERM/acyl-CoA-bd_prot_sf"/>
</dbReference>
<keyword evidence="3 6" id="KW-0067">ATP-binding</keyword>
<dbReference type="PROSITE" id="PS50011">
    <property type="entry name" value="PROTEIN_KINASE_DOM"/>
    <property type="match status" value="1"/>
</dbReference>
<dbReference type="PROSITE" id="PS00107">
    <property type="entry name" value="PROTEIN_KINASE_ATP"/>
    <property type="match status" value="1"/>
</dbReference>
<dbReference type="Proteomes" id="UP001158576">
    <property type="component" value="Chromosome XSR"/>
</dbReference>
<sequence length="566" mass="64935">MENSVSSTNALGSDVPSDKIIVHLVEGYRTVIVDDQVKFRSVITSITERLTKQYFERERQEGSTVSDDNIYGWIFGICWNCNGRKVWIHPETSHGDFLRKFNPYSTANQQGRLELLVRYYPDDFVDVHKRHRIIFTLMYKQVLYEYLKTDNVPPELAIKLAGLEIRRKYPQLNHKAAKLIASAIEDDTFKTLFPEKVLLQFKLRDLRRQVVKQFQQMDEKASSDAVIEFLNLVKKHLFCFEREHYAVRLHESFPIATTLMVGPNSCQISYGSQTGHNLTLLARFEHVVRIEPITEPNLQLLLYVEGSNEPLYINCSSEDELENLADLIDGYVRGSRDVPDGSVIVSSKSRQLPDIPAPSFESLSNIPQTYMPQNPAPTQSRFIPKSLESDDDYATIVDPVEEKSIDPSFELDRSKIELLREIGQGQFGNVHCANYKNDGITALVAVKKTNFEEDSQDLKQKFIEEAQIMCHFNHKHIVQLIGVCTKGWPILIVMEYCALGCIRDYLIQNADALDIHHLLEYIYQLSSALKYLEEQNFVHRDIAARNLMLTNEHTVKLGDFGPGLKI</sequence>
<dbReference type="InterPro" id="IPR008266">
    <property type="entry name" value="Tyr_kinase_AS"/>
</dbReference>
<dbReference type="InterPro" id="IPR000299">
    <property type="entry name" value="FERM_domain"/>
</dbReference>
<dbReference type="PANTHER" id="PTHR24418">
    <property type="entry name" value="TYROSINE-PROTEIN KINASE"/>
    <property type="match status" value="1"/>
</dbReference>
<dbReference type="InterPro" id="IPR020635">
    <property type="entry name" value="Tyr_kinase_cat_dom"/>
</dbReference>
<dbReference type="InterPro" id="IPR011993">
    <property type="entry name" value="PH-like_dom_sf"/>
</dbReference>
<gene>
    <name evidence="9" type="ORF">OKIOD_LOCUS7691</name>
</gene>
<evidence type="ECO:0000256" key="4">
    <source>
        <dbReference type="ARBA" id="ARBA00023137"/>
    </source>
</evidence>
<name>A0ABN7SF38_OIKDI</name>
<keyword evidence="10" id="KW-1185">Reference proteome</keyword>
<dbReference type="InterPro" id="IPR001245">
    <property type="entry name" value="Ser-Thr/Tyr_kinase_cat_dom"/>
</dbReference>
<dbReference type="Gene3D" id="1.10.510.10">
    <property type="entry name" value="Transferase(Phosphotransferase) domain 1"/>
    <property type="match status" value="1"/>
</dbReference>
<reference evidence="9 10" key="1">
    <citation type="submission" date="2021-04" db="EMBL/GenBank/DDBJ databases">
        <authorList>
            <person name="Bliznina A."/>
        </authorList>
    </citation>
    <scope>NUCLEOTIDE SEQUENCE [LARGE SCALE GENOMIC DNA]</scope>
</reference>
<dbReference type="SUPFAM" id="SSF47031">
    <property type="entry name" value="Second domain of FERM"/>
    <property type="match status" value="1"/>
</dbReference>
<dbReference type="InterPro" id="IPR019748">
    <property type="entry name" value="FERM_central"/>
</dbReference>
<evidence type="ECO:0000313" key="9">
    <source>
        <dbReference type="EMBL" id="CAG5098967.1"/>
    </source>
</evidence>
<dbReference type="PROSITE" id="PS00109">
    <property type="entry name" value="PROTEIN_KINASE_TYR"/>
    <property type="match status" value="1"/>
</dbReference>
<dbReference type="InterPro" id="IPR000719">
    <property type="entry name" value="Prot_kinase_dom"/>
</dbReference>
<dbReference type="SMART" id="SM00219">
    <property type="entry name" value="TyrKc"/>
    <property type="match status" value="1"/>
</dbReference>
<evidence type="ECO:0000256" key="3">
    <source>
        <dbReference type="ARBA" id="ARBA00022840"/>
    </source>
</evidence>
<dbReference type="Gene3D" id="1.20.80.10">
    <property type="match status" value="1"/>
</dbReference>
<evidence type="ECO:0000259" key="8">
    <source>
        <dbReference type="PROSITE" id="PS50057"/>
    </source>
</evidence>